<organism evidence="2 3">
    <name type="scientific">Batrachochytrium dendrobatidis (strain JEL423)</name>
    <dbReference type="NCBI Taxonomy" id="403673"/>
    <lineage>
        <taxon>Eukaryota</taxon>
        <taxon>Fungi</taxon>
        <taxon>Fungi incertae sedis</taxon>
        <taxon>Chytridiomycota</taxon>
        <taxon>Chytridiomycota incertae sedis</taxon>
        <taxon>Chytridiomycetes</taxon>
        <taxon>Rhizophydiales</taxon>
        <taxon>Rhizophydiales incertae sedis</taxon>
        <taxon>Batrachochytrium</taxon>
    </lineage>
</organism>
<dbReference type="GO" id="GO:0000994">
    <property type="term" value="F:RNA polymerase III core binding"/>
    <property type="evidence" value="ECO:0007669"/>
    <property type="project" value="TreeGrafter"/>
</dbReference>
<keyword evidence="1" id="KW-0804">Transcription</keyword>
<dbReference type="GO" id="GO:0016480">
    <property type="term" value="P:negative regulation of transcription by RNA polymerase III"/>
    <property type="evidence" value="ECO:0007669"/>
    <property type="project" value="UniProtKB-UniRule"/>
</dbReference>
<protein>
    <recommendedName>
        <fullName evidence="1">Repressor of RNA polymerase III transcription MAF1</fullName>
    </recommendedName>
</protein>
<reference evidence="2 3" key="1">
    <citation type="submission" date="2006-10" db="EMBL/GenBank/DDBJ databases">
        <title>The Genome Sequence of Batrachochytrium dendrobatidis JEL423.</title>
        <authorList>
            <consortium name="The Broad Institute Genome Sequencing Platform"/>
            <person name="Birren B."/>
            <person name="Lander E."/>
            <person name="Galagan J."/>
            <person name="Cuomo C."/>
            <person name="Devon K."/>
            <person name="Jaffe D."/>
            <person name="Butler J."/>
            <person name="Alvarez P."/>
            <person name="Gnerre S."/>
            <person name="Grabherr M."/>
            <person name="Kleber M."/>
            <person name="Mauceli E."/>
            <person name="Brockman W."/>
            <person name="Young S."/>
            <person name="LaButti K."/>
            <person name="Sykes S."/>
            <person name="DeCaprio D."/>
            <person name="Crawford M."/>
            <person name="Koehrsen M."/>
            <person name="Engels R."/>
            <person name="Montgomery P."/>
            <person name="Pearson M."/>
            <person name="Howarth C."/>
            <person name="Larson L."/>
            <person name="White J."/>
            <person name="O'Leary S."/>
            <person name="Kodira C."/>
            <person name="Zeng Q."/>
            <person name="Yandava C."/>
            <person name="Alvarado L."/>
            <person name="Longcore J."/>
            <person name="James T."/>
        </authorList>
    </citation>
    <scope>NUCLEOTIDE SEQUENCE [LARGE SCALE GENOMIC DNA]</scope>
    <source>
        <strain evidence="2 3">JEL423</strain>
    </source>
</reference>
<dbReference type="PANTHER" id="PTHR22504">
    <property type="entry name" value="REPRESSOR OF RNA POLYMERASE III TRANSCRIPTION MAF1"/>
    <property type="match status" value="1"/>
</dbReference>
<dbReference type="Pfam" id="PF09174">
    <property type="entry name" value="Maf1"/>
    <property type="match status" value="1"/>
</dbReference>
<dbReference type="Gene3D" id="3.40.1000.50">
    <property type="entry name" value="Repressor of RNA polymerase III transcription Maf1"/>
    <property type="match status" value="1"/>
</dbReference>
<evidence type="ECO:0000313" key="2">
    <source>
        <dbReference type="EMBL" id="OAJ41143.1"/>
    </source>
</evidence>
<dbReference type="PANTHER" id="PTHR22504:SF0">
    <property type="entry name" value="REPRESSOR OF RNA POLYMERASE III TRANSCRIPTION MAF1 HOMOLOG"/>
    <property type="match status" value="1"/>
</dbReference>
<dbReference type="STRING" id="403673.A0A177WM21"/>
<name>A0A177WM21_BATDL</name>
<keyword evidence="1" id="KW-0539">Nucleus</keyword>
<dbReference type="EMBL" id="DS022305">
    <property type="protein sequence ID" value="OAJ41143.1"/>
    <property type="molecule type" value="Genomic_DNA"/>
</dbReference>
<dbReference type="Proteomes" id="UP000077115">
    <property type="component" value="Unassembled WGS sequence"/>
</dbReference>
<evidence type="ECO:0000313" key="3">
    <source>
        <dbReference type="Proteomes" id="UP000077115"/>
    </source>
</evidence>
<dbReference type="GO" id="GO:0005634">
    <property type="term" value="C:nucleus"/>
    <property type="evidence" value="ECO:0007669"/>
    <property type="project" value="UniProtKB-SubCell"/>
</dbReference>
<dbReference type="PIRSF" id="PIRSF037240">
    <property type="entry name" value="RNA_polIII_Trep_MAF1"/>
    <property type="match status" value="1"/>
</dbReference>
<comment type="similarity">
    <text evidence="1">Belongs to the MAF1 family.</text>
</comment>
<dbReference type="AlphaFoldDB" id="A0A177WM21"/>
<evidence type="ECO:0000256" key="1">
    <source>
        <dbReference type="PIRNR" id="PIRNR037240"/>
    </source>
</evidence>
<dbReference type="eggNOG" id="KOG3104">
    <property type="taxonomic scope" value="Eukaryota"/>
</dbReference>
<reference evidence="2 3" key="2">
    <citation type="submission" date="2016-05" db="EMBL/GenBank/DDBJ databases">
        <title>Lineage-specific infection strategies underlie the spectrum of fungal disease in amphibians.</title>
        <authorList>
            <person name="Cuomo C.A."/>
            <person name="Farrer R.A."/>
            <person name="James T."/>
            <person name="Longcore J."/>
            <person name="Birren B."/>
        </authorList>
    </citation>
    <scope>NUCLEOTIDE SEQUENCE [LARGE SCALE GENOMIC DNA]</scope>
    <source>
        <strain evidence="2 3">JEL423</strain>
    </source>
</reference>
<keyword evidence="1" id="KW-0805">Transcription regulation</keyword>
<comment type="subcellular location">
    <subcellularLocation>
        <location evidence="1">Nucleus</location>
    </subcellularLocation>
</comment>
<dbReference type="OrthoDB" id="277029at2759"/>
<dbReference type="VEuPathDB" id="FungiDB:BDEG_24787"/>
<dbReference type="InterPro" id="IPR038564">
    <property type="entry name" value="Maf1_sf"/>
</dbReference>
<keyword evidence="1" id="KW-0678">Repressor</keyword>
<comment type="function">
    <text evidence="1">Mediator of diverse signals that repress RNA polymerase III transcription. Inhibits the de novo assembly of TFIIIB onto DNA.</text>
</comment>
<proteinExistence type="inferred from homology"/>
<gene>
    <name evidence="2" type="ORF">BDEG_24787</name>
</gene>
<accession>A0A177WM21</accession>
<sequence length="251" mass="28435">MKYLAFESLEKINNQLSCIDKGDTRIFGRIEAYSCKNTGEDKKLKHHIESKYSEEANLGSPDASMSPILTPVSPYGPLAQLTSRKTLFYLLATLNAAYPDYDFSDVKPEYLTKIPTVGLVVNSVNNMLLVHLGDTQNAEAVGSSIWSAIDDACTTKDCDIYSFNPDRELEPDAEEGNLWSFYYFFFNKRLKRMLFFTCRSVSSMVPIQPEEDALLISDSDDAMMEEPMHRSNSSPSLSFEQYTMQPFQLDL</sequence>
<dbReference type="InterPro" id="IPR015257">
    <property type="entry name" value="Maf1"/>
</dbReference>